<keyword evidence="4" id="KW-1185">Reference proteome</keyword>
<feature type="transmembrane region" description="Helical" evidence="2">
    <location>
        <begin position="20"/>
        <end position="40"/>
    </location>
</feature>
<sequence>MVDYLFGILSGQELTTEPALFGVLVVYIVSTLLGAGIWYWSKRYVESNPLASKYLRLMGGTFFWLGIASLLVAGCFYQGVIFNRRAWLYFMLLLIYATIAYSLYFYFTKYQEMYRMQVEAERRRKRYVPTSTSLRGPERNKPVRQVSRRGRARK</sequence>
<dbReference type="Proteomes" id="UP000000323">
    <property type="component" value="Chromosome 1"/>
</dbReference>
<feature type="region of interest" description="Disordered" evidence="1">
    <location>
        <begin position="127"/>
        <end position="154"/>
    </location>
</feature>
<accession>D1CFJ4</accession>
<feature type="transmembrane region" description="Helical" evidence="2">
    <location>
        <begin position="61"/>
        <end position="80"/>
    </location>
</feature>
<dbReference type="KEGG" id="ttr:Tter_0783"/>
<dbReference type="AlphaFoldDB" id="D1CFJ4"/>
<keyword evidence="2" id="KW-1133">Transmembrane helix</keyword>
<name>D1CFJ4_THET1</name>
<organism evidence="3 4">
    <name type="scientific">Thermobaculum terrenum (strain ATCC BAA-798 / CCMEE 7001 / YNP1)</name>
    <dbReference type="NCBI Taxonomy" id="525904"/>
    <lineage>
        <taxon>Bacteria</taxon>
        <taxon>Bacillati</taxon>
        <taxon>Chloroflexota</taxon>
        <taxon>Chloroflexia</taxon>
        <taxon>Candidatus Thermobaculales</taxon>
        <taxon>Candidatus Thermobaculaceae</taxon>
        <taxon>Thermobaculum</taxon>
    </lineage>
</organism>
<keyword evidence="2" id="KW-0812">Transmembrane</keyword>
<dbReference type="RefSeq" id="WP_012874735.1">
    <property type="nucleotide sequence ID" value="NC_013525.1"/>
</dbReference>
<evidence type="ECO:0000313" key="4">
    <source>
        <dbReference type="Proteomes" id="UP000000323"/>
    </source>
</evidence>
<evidence type="ECO:0000256" key="2">
    <source>
        <dbReference type="SAM" id="Phobius"/>
    </source>
</evidence>
<feature type="transmembrane region" description="Helical" evidence="2">
    <location>
        <begin position="86"/>
        <end position="107"/>
    </location>
</feature>
<dbReference type="STRING" id="525904.Tter_0783"/>
<proteinExistence type="predicted"/>
<gene>
    <name evidence="3" type="ordered locus">Tter_0783</name>
</gene>
<keyword evidence="2" id="KW-0472">Membrane</keyword>
<reference evidence="4" key="1">
    <citation type="journal article" date="2010" name="Stand. Genomic Sci.">
        <title>Complete genome sequence of 'Thermobaculum terrenum' type strain (YNP1).</title>
        <authorList>
            <person name="Kiss H."/>
            <person name="Cleland D."/>
            <person name="Lapidus A."/>
            <person name="Lucas S."/>
            <person name="Glavina Del Rio T."/>
            <person name="Nolan M."/>
            <person name="Tice H."/>
            <person name="Han C."/>
            <person name="Goodwin L."/>
            <person name="Pitluck S."/>
            <person name="Liolios K."/>
            <person name="Ivanova N."/>
            <person name="Mavromatis K."/>
            <person name="Ovchinnikova G."/>
            <person name="Pati A."/>
            <person name="Chen A."/>
            <person name="Palaniappan K."/>
            <person name="Land M."/>
            <person name="Hauser L."/>
            <person name="Chang Y."/>
            <person name="Jeffries C."/>
            <person name="Lu M."/>
            <person name="Brettin T."/>
            <person name="Detter J."/>
            <person name="Goker M."/>
            <person name="Tindall B."/>
            <person name="Beck B."/>
            <person name="McDermott T."/>
            <person name="Woyke T."/>
            <person name="Bristow J."/>
            <person name="Eisen J."/>
            <person name="Markowitz V."/>
            <person name="Hugenholtz P."/>
            <person name="Kyrpides N."/>
            <person name="Klenk H."/>
            <person name="Cheng J."/>
        </authorList>
    </citation>
    <scope>NUCLEOTIDE SEQUENCE [LARGE SCALE GENOMIC DNA]</scope>
    <source>
        <strain evidence="4">ATCC BAA-798 / YNP1</strain>
    </source>
</reference>
<dbReference type="EMBL" id="CP001825">
    <property type="protein sequence ID" value="ACZ41700.1"/>
    <property type="molecule type" value="Genomic_DNA"/>
</dbReference>
<protein>
    <submittedName>
        <fullName evidence="3">Uncharacterized protein</fullName>
    </submittedName>
</protein>
<evidence type="ECO:0000313" key="3">
    <source>
        <dbReference type="EMBL" id="ACZ41700.1"/>
    </source>
</evidence>
<evidence type="ECO:0000256" key="1">
    <source>
        <dbReference type="SAM" id="MobiDB-lite"/>
    </source>
</evidence>
<dbReference type="HOGENOM" id="CLU_1703415_0_0_0"/>